<evidence type="ECO:0000256" key="1">
    <source>
        <dbReference type="ARBA" id="ARBA00022670"/>
    </source>
</evidence>
<keyword evidence="6" id="KW-0378">Hydrolase</keyword>
<dbReference type="Gene3D" id="3.30.70.270">
    <property type="match status" value="2"/>
</dbReference>
<dbReference type="GO" id="GO:0008233">
    <property type="term" value="F:peptidase activity"/>
    <property type="evidence" value="ECO:0007669"/>
    <property type="project" value="UniProtKB-KW"/>
</dbReference>
<dbReference type="CDD" id="cd01647">
    <property type="entry name" value="RT_LTR"/>
    <property type="match status" value="1"/>
</dbReference>
<keyword evidence="1" id="KW-0645">Protease</keyword>
<dbReference type="FunFam" id="3.10.10.10:FF:000007">
    <property type="entry name" value="Retrovirus-related Pol polyprotein from transposon 17.6-like Protein"/>
    <property type="match status" value="1"/>
</dbReference>
<dbReference type="InterPro" id="IPR016197">
    <property type="entry name" value="Chromo-like_dom_sf"/>
</dbReference>
<dbReference type="Pfam" id="PF00665">
    <property type="entry name" value="rve"/>
    <property type="match status" value="1"/>
</dbReference>
<feature type="domain" description="Reverse transcriptase" evidence="9">
    <location>
        <begin position="1"/>
        <end position="159"/>
    </location>
</feature>
<keyword evidence="12" id="KW-1185">Reference proteome</keyword>
<evidence type="ECO:0000256" key="3">
    <source>
        <dbReference type="ARBA" id="ARBA00022695"/>
    </source>
</evidence>
<dbReference type="Proteomes" id="UP000507470">
    <property type="component" value="Unassembled WGS sequence"/>
</dbReference>
<dbReference type="InterPro" id="IPR041373">
    <property type="entry name" value="RT_RNaseH"/>
</dbReference>
<keyword evidence="7" id="KW-0695">RNA-directed DNA polymerase</keyword>
<reference evidence="11 12" key="1">
    <citation type="submission" date="2020-06" db="EMBL/GenBank/DDBJ databases">
        <authorList>
            <person name="Li R."/>
            <person name="Bekaert M."/>
        </authorList>
    </citation>
    <scope>NUCLEOTIDE SEQUENCE [LARGE SCALE GENOMIC DNA]</scope>
    <source>
        <strain evidence="12">wild</strain>
    </source>
</reference>
<dbReference type="AlphaFoldDB" id="A0A6J8DKY4"/>
<dbReference type="SUPFAM" id="SSF54160">
    <property type="entry name" value="Chromo domain-like"/>
    <property type="match status" value="1"/>
</dbReference>
<dbReference type="Gene3D" id="3.30.420.10">
    <property type="entry name" value="Ribonuclease H-like superfamily/Ribonuclease H"/>
    <property type="match status" value="1"/>
</dbReference>
<dbReference type="CDD" id="cd00024">
    <property type="entry name" value="CD_CSD"/>
    <property type="match status" value="1"/>
</dbReference>
<evidence type="ECO:0000256" key="7">
    <source>
        <dbReference type="ARBA" id="ARBA00022918"/>
    </source>
</evidence>
<dbReference type="CDD" id="cd09274">
    <property type="entry name" value="RNase_HI_RT_Ty3"/>
    <property type="match status" value="1"/>
</dbReference>
<evidence type="ECO:0000313" key="12">
    <source>
        <dbReference type="Proteomes" id="UP000507470"/>
    </source>
</evidence>
<dbReference type="InterPro" id="IPR000953">
    <property type="entry name" value="Chromo/chromo_shadow_dom"/>
</dbReference>
<keyword evidence="2" id="KW-0808">Transferase</keyword>
<dbReference type="InterPro" id="IPR043128">
    <property type="entry name" value="Rev_trsase/Diguanyl_cyclase"/>
</dbReference>
<dbReference type="FunFam" id="3.10.20.370:FF:000001">
    <property type="entry name" value="Retrovirus-related Pol polyprotein from transposon 17.6-like protein"/>
    <property type="match status" value="1"/>
</dbReference>
<dbReference type="PROSITE" id="PS50013">
    <property type="entry name" value="CHROMO_2"/>
    <property type="match status" value="1"/>
</dbReference>
<evidence type="ECO:0000256" key="4">
    <source>
        <dbReference type="ARBA" id="ARBA00022722"/>
    </source>
</evidence>
<evidence type="ECO:0000313" key="11">
    <source>
        <dbReference type="EMBL" id="CAC5408585.1"/>
    </source>
</evidence>
<dbReference type="PROSITE" id="PS50994">
    <property type="entry name" value="INTEGRASE"/>
    <property type="match status" value="1"/>
</dbReference>
<dbReference type="GO" id="GO:0003676">
    <property type="term" value="F:nucleic acid binding"/>
    <property type="evidence" value="ECO:0007669"/>
    <property type="project" value="InterPro"/>
</dbReference>
<dbReference type="GO" id="GO:0004519">
    <property type="term" value="F:endonuclease activity"/>
    <property type="evidence" value="ECO:0007669"/>
    <property type="project" value="UniProtKB-KW"/>
</dbReference>
<protein>
    <submittedName>
        <fullName evidence="11">Retrovirus-related Pol polyprotein from transposon 412,Retrovirus-related Pol polyprotein from transposon 17.6</fullName>
    </submittedName>
</protein>
<evidence type="ECO:0000256" key="6">
    <source>
        <dbReference type="ARBA" id="ARBA00022801"/>
    </source>
</evidence>
<dbReference type="SMART" id="SM00298">
    <property type="entry name" value="CHROMO"/>
    <property type="match status" value="1"/>
</dbReference>
<keyword evidence="5" id="KW-0255">Endonuclease</keyword>
<organism evidence="11 12">
    <name type="scientific">Mytilus coruscus</name>
    <name type="common">Sea mussel</name>
    <dbReference type="NCBI Taxonomy" id="42192"/>
    <lineage>
        <taxon>Eukaryota</taxon>
        <taxon>Metazoa</taxon>
        <taxon>Spiralia</taxon>
        <taxon>Lophotrochozoa</taxon>
        <taxon>Mollusca</taxon>
        <taxon>Bivalvia</taxon>
        <taxon>Autobranchia</taxon>
        <taxon>Pteriomorphia</taxon>
        <taxon>Mytilida</taxon>
        <taxon>Mytiloidea</taxon>
        <taxon>Mytilidae</taxon>
        <taxon>Mytilinae</taxon>
        <taxon>Mytilus</taxon>
    </lineage>
</organism>
<dbReference type="InterPro" id="IPR041588">
    <property type="entry name" value="Integrase_H2C2"/>
</dbReference>
<dbReference type="FunFam" id="1.10.340.70:FF:000001">
    <property type="entry name" value="Retrovirus-related Pol polyprotein from transposon gypsy-like Protein"/>
    <property type="match status" value="1"/>
</dbReference>
<name>A0A6J8DKY4_MYTCO</name>
<dbReference type="Gene3D" id="3.10.20.370">
    <property type="match status" value="1"/>
</dbReference>
<dbReference type="GO" id="GO:0003964">
    <property type="term" value="F:RNA-directed DNA polymerase activity"/>
    <property type="evidence" value="ECO:0007669"/>
    <property type="project" value="UniProtKB-KW"/>
</dbReference>
<dbReference type="GO" id="GO:0006508">
    <property type="term" value="P:proteolysis"/>
    <property type="evidence" value="ECO:0007669"/>
    <property type="project" value="UniProtKB-KW"/>
</dbReference>
<dbReference type="GO" id="GO:0015074">
    <property type="term" value="P:DNA integration"/>
    <property type="evidence" value="ECO:0007669"/>
    <property type="project" value="InterPro"/>
</dbReference>
<dbReference type="FunFam" id="3.30.70.270:FF:000115">
    <property type="entry name" value="Polyprotein of retroviral origin, putative"/>
    <property type="match status" value="1"/>
</dbReference>
<dbReference type="Gene3D" id="2.40.50.40">
    <property type="match status" value="1"/>
</dbReference>
<dbReference type="Gene3D" id="1.10.340.70">
    <property type="match status" value="1"/>
</dbReference>
<dbReference type="Pfam" id="PF17921">
    <property type="entry name" value="Integrase_H2C2"/>
    <property type="match status" value="1"/>
</dbReference>
<proteinExistence type="predicted"/>
<keyword evidence="3" id="KW-0548">Nucleotidyltransferase</keyword>
<gene>
    <name evidence="11" type="ORF">MCOR_41964</name>
</gene>
<evidence type="ECO:0000259" key="9">
    <source>
        <dbReference type="PROSITE" id="PS50878"/>
    </source>
</evidence>
<dbReference type="InterPro" id="IPR036397">
    <property type="entry name" value="RNaseH_sf"/>
</dbReference>
<evidence type="ECO:0000259" key="10">
    <source>
        <dbReference type="PROSITE" id="PS50994"/>
    </source>
</evidence>
<dbReference type="EMBL" id="CACVKT020007569">
    <property type="protein sequence ID" value="CAC5408585.1"/>
    <property type="molecule type" value="Genomic_DNA"/>
</dbReference>
<feature type="domain" description="Chromo" evidence="8">
    <location>
        <begin position="841"/>
        <end position="876"/>
    </location>
</feature>
<dbReference type="Pfam" id="PF00078">
    <property type="entry name" value="RVT_1"/>
    <property type="match status" value="1"/>
</dbReference>
<dbReference type="InterPro" id="IPR050951">
    <property type="entry name" value="Retrovirus_Pol_polyprotein"/>
</dbReference>
<dbReference type="PANTHER" id="PTHR37984">
    <property type="entry name" value="PROTEIN CBG26694"/>
    <property type="match status" value="1"/>
</dbReference>
<dbReference type="PROSITE" id="PS50878">
    <property type="entry name" value="RT_POL"/>
    <property type="match status" value="1"/>
</dbReference>
<dbReference type="Pfam" id="PF17917">
    <property type="entry name" value="RT_RNaseH"/>
    <property type="match status" value="1"/>
</dbReference>
<evidence type="ECO:0000256" key="2">
    <source>
        <dbReference type="ARBA" id="ARBA00022679"/>
    </source>
</evidence>
<dbReference type="InterPro" id="IPR012337">
    <property type="entry name" value="RNaseH-like_sf"/>
</dbReference>
<accession>A0A6J8DKY4</accession>
<dbReference type="OrthoDB" id="6141832at2759"/>
<dbReference type="Gene3D" id="3.10.10.10">
    <property type="entry name" value="HIV Type 1 Reverse Transcriptase, subunit A, domain 1"/>
    <property type="match status" value="1"/>
</dbReference>
<dbReference type="PANTHER" id="PTHR37984:SF5">
    <property type="entry name" value="PROTEIN NYNRIN-LIKE"/>
    <property type="match status" value="1"/>
</dbReference>
<feature type="domain" description="Integrase catalytic" evidence="10">
    <location>
        <begin position="500"/>
        <end position="663"/>
    </location>
</feature>
<dbReference type="InterPro" id="IPR000477">
    <property type="entry name" value="RT_dom"/>
</dbReference>
<sequence>MWNFRFTTDFRKINKVTMPEIFPLPRLDDILDSIGEANAKYFSVIDMASSFWQISLDENSKQKTAFVTHNGLYQFRTLPFGLTNAAMSFQMVMSKVLQGLTWKNALCYIDDILVFSFTLDEHFMHLQQVFDTLSNANLRLKPEKCTFVAKRVNYLGHVITKDGIEVDEMKTTAVSNFPKPNNVHDVRSFLGLCNYYRRFIRNYGDMSAPLNKLLLKDVKFVWTDSCDIAFNSLKAALTSTPVLAYPNMNEPFILSTDASGESISYILSQNDDNGREHPIAYMGRTLRPLERKYGISERECLALVEGVRQYRHFLEHQHFTVITDHSALKWLRNIKFSSGRLSRWSLLLQGFDFEVIHKPGKQHQNADVLSRIKYPDNEQIYDCDINNKQSAIKVVAESEQYALLDGILYHLKEQRARKLPKDNRLKRQLTIPKSLRLEVIKACHDSNIGGAHQGFDRTYSVGSSKYYWPKMYANISEYVKTCEKRQLAKQQTHKHPAPLHPLPPVSTFERWHMDILGPLTATKDKYQYVLLCVDSFSRFPEAFPLKSQEATEVAEKLYTELICRYGFPSSFVSDRGRNFLSNVIAELCKRMDIKHYKTSSYHPETNSTCERYNRTLAQSLRTYIDETQENWSSMLPCILMAYRKTDCIKSTGFSPFQMLFGQNMRSPLDVTLDVDPIFKRLIPSAEAYIQKLKKRIALTLQIAKDCVETAQDKYKMQHDKRSKEPDFRLGQRVWVYNPKIPKGKSAKLHLKWTGPYYISDLGPNHTYGLHHCNTYKRLTSLIHANRLKPYEDPVDRDEFFPTTQDNINQDDNVNQSQDDNVNMTQNNNTQTQLTQNDDEYGIVQDILACSRHQGQKVYKIKWRNFAKTTWEPAHNVPQFLVREFHVHKTQSGKMKKRHKRHT</sequence>
<dbReference type="SUPFAM" id="SSF53098">
    <property type="entry name" value="Ribonuclease H-like"/>
    <property type="match status" value="1"/>
</dbReference>
<dbReference type="SUPFAM" id="SSF56672">
    <property type="entry name" value="DNA/RNA polymerases"/>
    <property type="match status" value="1"/>
</dbReference>
<dbReference type="FunFam" id="3.30.420.10:FF:000032">
    <property type="entry name" value="Retrovirus-related Pol polyprotein from transposon 297-like Protein"/>
    <property type="match status" value="1"/>
</dbReference>
<keyword evidence="4" id="KW-0540">Nuclease</keyword>
<evidence type="ECO:0000256" key="5">
    <source>
        <dbReference type="ARBA" id="ARBA00022759"/>
    </source>
</evidence>
<evidence type="ECO:0000259" key="8">
    <source>
        <dbReference type="PROSITE" id="PS50013"/>
    </source>
</evidence>
<dbReference type="InterPro" id="IPR043502">
    <property type="entry name" value="DNA/RNA_pol_sf"/>
</dbReference>
<dbReference type="InterPro" id="IPR001584">
    <property type="entry name" value="Integrase_cat-core"/>
</dbReference>